<evidence type="ECO:0000256" key="6">
    <source>
        <dbReference type="SAM" id="SignalP"/>
    </source>
</evidence>
<comment type="similarity">
    <text evidence="4 5">Belongs to the RlpA family.</text>
</comment>
<evidence type="ECO:0000313" key="9">
    <source>
        <dbReference type="Proteomes" id="UP000473278"/>
    </source>
</evidence>
<comment type="function">
    <text evidence="4">Lytic transglycosylase with a strong preference for naked glycan strands that lack stem peptides.</text>
</comment>
<dbReference type="GO" id="GO:0071555">
    <property type="term" value="P:cell wall organization"/>
    <property type="evidence" value="ECO:0007669"/>
    <property type="project" value="UniProtKB-KW"/>
</dbReference>
<comment type="caution">
    <text evidence="8">The sequence shown here is derived from an EMBL/GenBank/DDBJ whole genome shotgun (WGS) entry which is preliminary data.</text>
</comment>
<accession>A0A6M1SZK0</accession>
<evidence type="ECO:0000256" key="2">
    <source>
        <dbReference type="ARBA" id="ARBA00023239"/>
    </source>
</evidence>
<evidence type="ECO:0000313" key="8">
    <source>
        <dbReference type="EMBL" id="NGP77326.1"/>
    </source>
</evidence>
<dbReference type="Gene3D" id="3.30.70.1070">
    <property type="entry name" value="Sporulation related repeat"/>
    <property type="match status" value="1"/>
</dbReference>
<comment type="subcellular location">
    <subcellularLocation>
        <location evidence="4">Cell membrane</location>
        <topology evidence="4">Lipid-anchor</topology>
    </subcellularLocation>
</comment>
<keyword evidence="1 6" id="KW-0732">Signal</keyword>
<keyword evidence="4" id="KW-1003">Cell membrane</keyword>
<evidence type="ECO:0000256" key="4">
    <source>
        <dbReference type="HAMAP-Rule" id="MF_02071"/>
    </source>
</evidence>
<dbReference type="PANTHER" id="PTHR34183:SF1">
    <property type="entry name" value="ENDOLYTIC PEPTIDOGLYCAN TRANSGLYCOSYLASE RLPA"/>
    <property type="match status" value="1"/>
</dbReference>
<dbReference type="PROSITE" id="PS51257">
    <property type="entry name" value="PROKAR_LIPOPROTEIN"/>
    <property type="match status" value="1"/>
</dbReference>
<keyword evidence="2 4" id="KW-0456">Lyase</keyword>
<dbReference type="InterPro" id="IPR007730">
    <property type="entry name" value="SPOR-like_dom"/>
</dbReference>
<evidence type="ECO:0000259" key="7">
    <source>
        <dbReference type="PROSITE" id="PS51724"/>
    </source>
</evidence>
<dbReference type="InterPro" id="IPR036680">
    <property type="entry name" value="SPOR-like_sf"/>
</dbReference>
<evidence type="ECO:0000256" key="5">
    <source>
        <dbReference type="RuleBase" id="RU003495"/>
    </source>
</evidence>
<dbReference type="Gene3D" id="2.40.40.10">
    <property type="entry name" value="RlpA-like domain"/>
    <property type="match status" value="1"/>
</dbReference>
<dbReference type="EC" id="4.2.2.-" evidence="4"/>
<feature type="signal peptide" evidence="6">
    <location>
        <begin position="1"/>
        <end position="22"/>
    </location>
</feature>
<evidence type="ECO:0000256" key="3">
    <source>
        <dbReference type="ARBA" id="ARBA00023316"/>
    </source>
</evidence>
<evidence type="ECO:0000256" key="1">
    <source>
        <dbReference type="ARBA" id="ARBA00022729"/>
    </source>
</evidence>
<keyword evidence="4" id="KW-0564">Palmitate</keyword>
<dbReference type="InterPro" id="IPR034718">
    <property type="entry name" value="RlpA"/>
</dbReference>
<dbReference type="InterPro" id="IPR036908">
    <property type="entry name" value="RlpA-like_sf"/>
</dbReference>
<sequence>MQRTLYPIILIALISLALTSCGTTERVSKPVTYPDAGAGEVIEEGVASWYGPNFHGKLTANGERYDMYGLTAAHRTLPFNTLLRVENKDNGESVVVRVNDRGPFAKNRIIDLSRKAAETIDMIGNGTAPVRLVLLEGDLENSRTTDLKTATYTVQLGSFESEAGAFELSRKIKGSRVERIPLNNQTVYRVYYGVYVDKDEAQRNLQDLRNEGFSGYVKQIEND</sequence>
<dbReference type="AlphaFoldDB" id="A0A6M1SZK0"/>
<reference evidence="8 9" key="1">
    <citation type="submission" date="2020-02" db="EMBL/GenBank/DDBJ databases">
        <title>Balneolaceae bacterium YR4-1, complete genome.</title>
        <authorList>
            <person name="Li Y."/>
            <person name="Wu S."/>
        </authorList>
    </citation>
    <scope>NUCLEOTIDE SEQUENCE [LARGE SCALE GENOMIC DNA]</scope>
    <source>
        <strain evidence="8 9">YR4-1</strain>
    </source>
</reference>
<feature type="chain" id="PRO_5027179735" description="Probable endolytic peptidoglycan transglycosylase RlpA" evidence="6">
    <location>
        <begin position="23"/>
        <end position="223"/>
    </location>
</feature>
<feature type="domain" description="SPOR" evidence="7">
    <location>
        <begin position="146"/>
        <end position="220"/>
    </location>
</feature>
<dbReference type="CDD" id="cd22268">
    <property type="entry name" value="DPBB_RlpA-like"/>
    <property type="match status" value="1"/>
</dbReference>
<dbReference type="SUPFAM" id="SSF50685">
    <property type="entry name" value="Barwin-like endoglucanases"/>
    <property type="match status" value="1"/>
</dbReference>
<dbReference type="EMBL" id="JAALLT010000003">
    <property type="protein sequence ID" value="NGP77326.1"/>
    <property type="molecule type" value="Genomic_DNA"/>
</dbReference>
<dbReference type="PANTHER" id="PTHR34183">
    <property type="entry name" value="ENDOLYTIC PEPTIDOGLYCAN TRANSGLYCOSYLASE RLPA"/>
    <property type="match status" value="1"/>
</dbReference>
<keyword evidence="4" id="KW-0472">Membrane</keyword>
<dbReference type="Pfam" id="PF05036">
    <property type="entry name" value="SPOR"/>
    <property type="match status" value="1"/>
</dbReference>
<keyword evidence="4" id="KW-0449">Lipoprotein</keyword>
<gene>
    <name evidence="4" type="primary">rlpA</name>
    <name evidence="8" type="ORF">G3570_11820</name>
</gene>
<dbReference type="InterPro" id="IPR009009">
    <property type="entry name" value="RlpA-like_DPBB"/>
</dbReference>
<dbReference type="NCBIfam" id="TIGR00413">
    <property type="entry name" value="rlpA"/>
    <property type="match status" value="1"/>
</dbReference>
<name>A0A6M1SZK0_9BACT</name>
<protein>
    <recommendedName>
        <fullName evidence="4">Probable endolytic peptidoglycan transglycosylase RlpA</fullName>
        <ecNumber evidence="4">4.2.2.-</ecNumber>
    </recommendedName>
</protein>
<dbReference type="RefSeq" id="WP_165142674.1">
    <property type="nucleotide sequence ID" value="NZ_JAALLT010000003.1"/>
</dbReference>
<dbReference type="GO" id="GO:0008932">
    <property type="term" value="F:lytic endotransglycosylase activity"/>
    <property type="evidence" value="ECO:0007669"/>
    <property type="project" value="UniProtKB-UniRule"/>
</dbReference>
<dbReference type="PROSITE" id="PS51724">
    <property type="entry name" value="SPOR"/>
    <property type="match status" value="1"/>
</dbReference>
<proteinExistence type="inferred from homology"/>
<dbReference type="HAMAP" id="MF_02071">
    <property type="entry name" value="RlpA"/>
    <property type="match status" value="1"/>
</dbReference>
<dbReference type="GO" id="GO:0005886">
    <property type="term" value="C:plasma membrane"/>
    <property type="evidence" value="ECO:0007669"/>
    <property type="project" value="UniProtKB-SubCell"/>
</dbReference>
<keyword evidence="3 4" id="KW-0961">Cell wall biogenesis/degradation</keyword>
<dbReference type="GO" id="GO:0042834">
    <property type="term" value="F:peptidoglycan binding"/>
    <property type="evidence" value="ECO:0007669"/>
    <property type="project" value="InterPro"/>
</dbReference>
<keyword evidence="9" id="KW-1185">Reference proteome</keyword>
<dbReference type="Pfam" id="PF03330">
    <property type="entry name" value="DPBB_1"/>
    <property type="match status" value="1"/>
</dbReference>
<organism evidence="8 9">
    <name type="scientific">Halalkalibaculum roseum</name>
    <dbReference type="NCBI Taxonomy" id="2709311"/>
    <lineage>
        <taxon>Bacteria</taxon>
        <taxon>Pseudomonadati</taxon>
        <taxon>Balneolota</taxon>
        <taxon>Balneolia</taxon>
        <taxon>Balneolales</taxon>
        <taxon>Balneolaceae</taxon>
        <taxon>Halalkalibaculum</taxon>
    </lineage>
</organism>
<dbReference type="InterPro" id="IPR012997">
    <property type="entry name" value="RplA"/>
</dbReference>
<dbReference type="SUPFAM" id="SSF110997">
    <property type="entry name" value="Sporulation related repeat"/>
    <property type="match status" value="1"/>
</dbReference>
<dbReference type="Proteomes" id="UP000473278">
    <property type="component" value="Unassembled WGS sequence"/>
</dbReference>
<dbReference type="GO" id="GO:0000270">
    <property type="term" value="P:peptidoglycan metabolic process"/>
    <property type="evidence" value="ECO:0007669"/>
    <property type="project" value="UniProtKB-UniRule"/>
</dbReference>